<comment type="caution">
    <text evidence="1">The sequence shown here is derived from an EMBL/GenBank/DDBJ whole genome shotgun (WGS) entry which is preliminary data.</text>
</comment>
<evidence type="ECO:0000313" key="1">
    <source>
        <dbReference type="EMBL" id="OGZ87569.1"/>
    </source>
</evidence>
<dbReference type="EMBL" id="MHPU01000041">
    <property type="protein sequence ID" value="OGZ87569.1"/>
    <property type="molecule type" value="Genomic_DNA"/>
</dbReference>
<sequence>MVNLKKYFATILLLIILVVPTFVSASWWNPFSWNVWQKINSIFNKPKIVQVQQENKNNKEKGQENVEGQKERNDKLLLGDVYPLFGDLKWSPITPKKAEGVEPIGGFETKSQTKISGFSEAEKFFTYYKNKLTNLGWQDDWSFSADGVLGSQIGFKKGDDRIVLSFNLKPGKIISGVNEPLRYECPCETTYSIFTAVKKDETVD</sequence>
<gene>
    <name evidence="1" type="ORF">A2561_00970</name>
</gene>
<organism evidence="1 2">
    <name type="scientific">Candidatus Staskawiczbacteria bacterium RIFOXYD1_FULL_32_13</name>
    <dbReference type="NCBI Taxonomy" id="1802234"/>
    <lineage>
        <taxon>Bacteria</taxon>
        <taxon>Candidatus Staskawicziibacteriota</taxon>
    </lineage>
</organism>
<evidence type="ECO:0000313" key="2">
    <source>
        <dbReference type="Proteomes" id="UP000178935"/>
    </source>
</evidence>
<protein>
    <submittedName>
        <fullName evidence="1">Uncharacterized protein</fullName>
    </submittedName>
</protein>
<reference evidence="1 2" key="1">
    <citation type="journal article" date="2016" name="Nat. Commun.">
        <title>Thousands of microbial genomes shed light on interconnected biogeochemical processes in an aquifer system.</title>
        <authorList>
            <person name="Anantharaman K."/>
            <person name="Brown C.T."/>
            <person name="Hug L.A."/>
            <person name="Sharon I."/>
            <person name="Castelle C.J."/>
            <person name="Probst A.J."/>
            <person name="Thomas B.C."/>
            <person name="Singh A."/>
            <person name="Wilkins M.J."/>
            <person name="Karaoz U."/>
            <person name="Brodie E.L."/>
            <person name="Williams K.H."/>
            <person name="Hubbard S.S."/>
            <person name="Banfield J.F."/>
        </authorList>
    </citation>
    <scope>NUCLEOTIDE SEQUENCE [LARGE SCALE GENOMIC DNA]</scope>
</reference>
<dbReference type="Proteomes" id="UP000178935">
    <property type="component" value="Unassembled WGS sequence"/>
</dbReference>
<proteinExistence type="predicted"/>
<accession>A0A1G2JKC5</accession>
<name>A0A1G2JKC5_9BACT</name>
<dbReference type="AlphaFoldDB" id="A0A1G2JKC5"/>